<feature type="transmembrane region" description="Helical" evidence="4">
    <location>
        <begin position="868"/>
        <end position="892"/>
    </location>
</feature>
<feature type="compositionally biased region" description="Low complexity" evidence="3">
    <location>
        <begin position="148"/>
        <end position="168"/>
    </location>
</feature>
<proteinExistence type="predicted"/>
<dbReference type="InterPro" id="IPR050145">
    <property type="entry name" value="Centrin_CML-like"/>
</dbReference>
<feature type="transmembrane region" description="Helical" evidence="4">
    <location>
        <begin position="963"/>
        <end position="983"/>
    </location>
</feature>
<comment type="caution">
    <text evidence="6">The sequence shown here is derived from an EMBL/GenBank/DDBJ whole genome shotgun (WGS) entry which is preliminary data.</text>
</comment>
<feature type="domain" description="EF-hand" evidence="5">
    <location>
        <begin position="51"/>
        <end position="86"/>
    </location>
</feature>
<sequence length="1098" mass="120140">MSSQTVDSDELPDDFWSNPDNVFKLFDTDQNGTLSRGELQTALTSTIGKKILDTEVDKLMTEFDINHDGVLDLTEFKQVCQKLETRMRSVGHKKKRMFITASQNKEAVSKARMETLAKSGNPNNASGTASSTDETLLVSPTTEKSDDPSSSSSPSTSSSPSPSSSPSSMKAQVQDFVENLPPQLQPVKGGIGKVMNSLTASELDTLANLKQTLDKKKPPPAAASKLVVDIIKNRIPSQVYATIKDSAKEEGHPKIVVAISVVEAVSEAELLSIADTVIAICGKITQLEATNAKPQVTDIAPLVSDSFFAAIVDVYKVLPSEVKEEVFSQIPAKDKKAANFIAIFKSIMDQPTDHLVRIISPAFSIAANLLELQQQSASWSETESSPKKMNELVEKGIAKCSKLVARLHHELVALPQSIQEAALNELPPDARKAADPVLELANGMIEKDVEELFVTMAHEAFPKKLRAPEPPQQVVLSVDHSYDAVTSSEEEKAKFEKQFKEDLAKSLGIPVSRINITNLSSGSVIVKFEISGNGDEDDDDDEMVASELVAELQRQVEEPTSSLYQGSITSKAKNEVAVEVLPMPEETEEERKAKASKQFRKMLRKGLTVGKVIARTESRRLLKWVVNSPTSLRALSFLAGLLVLFGSTFSFIFDLFSGQFSAFLISFWLMGFSIMIILTEAKVKAFESFAAPFLRAYFQILGTVEGRGHWLVFVGMLAASLITKGEWQNALNFGFGVFAMLIGVASVINGKIAKQKLSNFKDKLHGEVNIRVAFQEADVNRNGSLDVEELGVLCQKLGSQMSQNQLEASLRTLDTDNSGGIDYNEFLVWFRGPDPTEPPTPTNRNSTPATPMAEIKAAKLKAKATPSLLLGLNLLGGVSLAVSGLVGAFTIWSGHPESLLVSMEDLWCVVGGLSIIFLETSAEWCTCAFCKAGERQEFERFADSSASFSGRMRRRLIDENMKFLDTVAGRGVFYLFLSALAIASYEKDIGLGGLTGIFTGLFLMVVGAINVVKGMSASAKFKELQSKIALEHLDERFKEADLDGSGELDFEELGEFCKKLGMNFTHREWELLVESLDADNSGTVSLQEFKQWWSRETL</sequence>
<feature type="domain" description="EF-hand" evidence="5">
    <location>
        <begin position="20"/>
        <end position="49"/>
    </location>
</feature>
<feature type="domain" description="EF-hand" evidence="5">
    <location>
        <begin position="801"/>
        <end position="836"/>
    </location>
</feature>
<feature type="compositionally biased region" description="Polar residues" evidence="3">
    <location>
        <begin position="118"/>
        <end position="142"/>
    </location>
</feature>
<dbReference type="InterPro" id="IPR018247">
    <property type="entry name" value="EF_Hand_1_Ca_BS"/>
</dbReference>
<dbReference type="PROSITE" id="PS00018">
    <property type="entry name" value="EF_HAND_1"/>
    <property type="match status" value="5"/>
</dbReference>
<evidence type="ECO:0000256" key="2">
    <source>
        <dbReference type="ARBA" id="ARBA00022837"/>
    </source>
</evidence>
<dbReference type="SMART" id="SM00054">
    <property type="entry name" value="EFh"/>
    <property type="match status" value="6"/>
</dbReference>
<evidence type="ECO:0000256" key="3">
    <source>
        <dbReference type="SAM" id="MobiDB-lite"/>
    </source>
</evidence>
<dbReference type="SUPFAM" id="SSF47473">
    <property type="entry name" value="EF-hand"/>
    <property type="match status" value="2"/>
</dbReference>
<keyword evidence="7" id="KW-1185">Reference proteome</keyword>
<dbReference type="Proteomes" id="UP001165085">
    <property type="component" value="Unassembled WGS sequence"/>
</dbReference>
<evidence type="ECO:0000256" key="4">
    <source>
        <dbReference type="SAM" id="Phobius"/>
    </source>
</evidence>
<name>A0A9W7BDC5_9STRA</name>
<accession>A0A9W7BDC5</accession>
<keyword evidence="4" id="KW-0472">Membrane</keyword>
<dbReference type="Pfam" id="PF13499">
    <property type="entry name" value="EF-hand_7"/>
    <property type="match status" value="3"/>
</dbReference>
<feature type="transmembrane region" description="Helical" evidence="4">
    <location>
        <begin position="660"/>
        <end position="678"/>
    </location>
</feature>
<keyword evidence="2" id="KW-0106">Calcium</keyword>
<dbReference type="PROSITE" id="PS50222">
    <property type="entry name" value="EF_HAND_2"/>
    <property type="match status" value="5"/>
</dbReference>
<evidence type="ECO:0000313" key="6">
    <source>
        <dbReference type="EMBL" id="GMH88724.1"/>
    </source>
</evidence>
<reference evidence="7" key="1">
    <citation type="journal article" date="2023" name="Commun. Biol.">
        <title>Genome analysis of Parmales, the sister group of diatoms, reveals the evolutionary specialization of diatoms from phago-mixotrophs to photoautotrophs.</title>
        <authorList>
            <person name="Ban H."/>
            <person name="Sato S."/>
            <person name="Yoshikawa S."/>
            <person name="Yamada K."/>
            <person name="Nakamura Y."/>
            <person name="Ichinomiya M."/>
            <person name="Sato N."/>
            <person name="Blanc-Mathieu R."/>
            <person name="Endo H."/>
            <person name="Kuwata A."/>
            <person name="Ogata H."/>
        </authorList>
    </citation>
    <scope>NUCLEOTIDE SEQUENCE [LARGE SCALE GENOMIC DNA]</scope>
    <source>
        <strain evidence="7">NIES 3701</strain>
    </source>
</reference>
<feature type="domain" description="EF-hand" evidence="5">
    <location>
        <begin position="765"/>
        <end position="800"/>
    </location>
</feature>
<dbReference type="Gene3D" id="1.10.238.10">
    <property type="entry name" value="EF-hand"/>
    <property type="match status" value="3"/>
</dbReference>
<dbReference type="AlphaFoldDB" id="A0A9W7BDC5"/>
<dbReference type="CDD" id="cd00051">
    <property type="entry name" value="EFh"/>
    <property type="match status" value="3"/>
</dbReference>
<feature type="region of interest" description="Disordered" evidence="3">
    <location>
        <begin position="101"/>
        <end position="172"/>
    </location>
</feature>
<dbReference type="OrthoDB" id="26525at2759"/>
<organism evidence="6 7">
    <name type="scientific">Triparma strigata</name>
    <dbReference type="NCBI Taxonomy" id="1606541"/>
    <lineage>
        <taxon>Eukaryota</taxon>
        <taxon>Sar</taxon>
        <taxon>Stramenopiles</taxon>
        <taxon>Ochrophyta</taxon>
        <taxon>Bolidophyceae</taxon>
        <taxon>Parmales</taxon>
        <taxon>Triparmaceae</taxon>
        <taxon>Triparma</taxon>
    </lineage>
</organism>
<evidence type="ECO:0000313" key="7">
    <source>
        <dbReference type="Proteomes" id="UP001165085"/>
    </source>
</evidence>
<feature type="domain" description="EF-hand" evidence="5">
    <location>
        <begin position="1028"/>
        <end position="1063"/>
    </location>
</feature>
<gene>
    <name evidence="6" type="ORF">TrST_g6188</name>
</gene>
<keyword evidence="1" id="KW-0677">Repeat</keyword>
<protein>
    <recommendedName>
        <fullName evidence="5">EF-hand domain-containing protein</fullName>
    </recommendedName>
</protein>
<feature type="transmembrane region" description="Helical" evidence="4">
    <location>
        <begin position="989"/>
        <end position="1012"/>
    </location>
</feature>
<keyword evidence="4" id="KW-1133">Transmembrane helix</keyword>
<keyword evidence="4" id="KW-0812">Transmembrane</keyword>
<dbReference type="PANTHER" id="PTHR23050">
    <property type="entry name" value="CALCIUM BINDING PROTEIN"/>
    <property type="match status" value="1"/>
</dbReference>
<evidence type="ECO:0000256" key="1">
    <source>
        <dbReference type="ARBA" id="ARBA00022737"/>
    </source>
</evidence>
<dbReference type="InterPro" id="IPR002048">
    <property type="entry name" value="EF_hand_dom"/>
</dbReference>
<feature type="transmembrane region" description="Helical" evidence="4">
    <location>
        <begin position="898"/>
        <end position="918"/>
    </location>
</feature>
<dbReference type="InterPro" id="IPR011992">
    <property type="entry name" value="EF-hand-dom_pair"/>
</dbReference>
<feature type="transmembrane region" description="Helical" evidence="4">
    <location>
        <begin position="730"/>
        <end position="748"/>
    </location>
</feature>
<dbReference type="EMBL" id="BRXY01000347">
    <property type="protein sequence ID" value="GMH88724.1"/>
    <property type="molecule type" value="Genomic_DNA"/>
</dbReference>
<feature type="transmembrane region" description="Helical" evidence="4">
    <location>
        <begin position="634"/>
        <end position="653"/>
    </location>
</feature>
<evidence type="ECO:0000259" key="5">
    <source>
        <dbReference type="PROSITE" id="PS50222"/>
    </source>
</evidence>
<dbReference type="GO" id="GO:0005509">
    <property type="term" value="F:calcium ion binding"/>
    <property type="evidence" value="ECO:0007669"/>
    <property type="project" value="InterPro"/>
</dbReference>